<sequence length="403" mass="47332">MKKIYSSFKNKNKTKFVQPQVQAVQKHKSALDQFCDFTSLVGFRLLHSKHFLWLRILSAILMVISTGLILLQTSYFWKKYVESKGQRIATVKESENRELLQPRFLVCFSHQTISLMRGHGSVDFREIVYRHQIEAMTQTSVIEQLKKEMEQLDNFFNNSENYSNNTLKEKGILISGKLKLLRQVKAAMAFDDAEKFANPLQFNSTLNYKTERYQYRQQRNRVDSCLVEYIKTSQIDNFVNCRFKLAKQIYFQFVEQQKDYFSYARSVWLNPDQLIVKSHFFNDGPGHWQRSWQVDNGLCALGGPQQRRTIDLKLLSIEQNFDYILVKSNRLEGHPNARIYFYLLYEDPNTKQLIKANSYELISGKNLELTVRGMSEIMQEDCTNSYPSDCTPSNDFVYSPLVF</sequence>
<keyword evidence="1" id="KW-0812">Transmembrane</keyword>
<protein>
    <submittedName>
        <fullName evidence="2">Uncharacterized protein</fullName>
    </submittedName>
</protein>
<keyword evidence="1" id="KW-1133">Transmembrane helix</keyword>
<gene>
    <name evidence="2" type="ORF">MENT_LOCUS4357</name>
</gene>
<keyword evidence="1" id="KW-0472">Membrane</keyword>
<organism evidence="2 3">
    <name type="scientific">Meloidogyne enterolobii</name>
    <name type="common">Root-knot nematode worm</name>
    <name type="synonym">Meloidogyne mayaguensis</name>
    <dbReference type="NCBI Taxonomy" id="390850"/>
    <lineage>
        <taxon>Eukaryota</taxon>
        <taxon>Metazoa</taxon>
        <taxon>Ecdysozoa</taxon>
        <taxon>Nematoda</taxon>
        <taxon>Chromadorea</taxon>
        <taxon>Rhabditida</taxon>
        <taxon>Tylenchina</taxon>
        <taxon>Tylenchomorpha</taxon>
        <taxon>Tylenchoidea</taxon>
        <taxon>Meloidogynidae</taxon>
        <taxon>Meloidogyninae</taxon>
        <taxon>Meloidogyne</taxon>
    </lineage>
</organism>
<accession>A0A6V7TVH5</accession>
<dbReference type="OrthoDB" id="5876977at2759"/>
<evidence type="ECO:0000256" key="1">
    <source>
        <dbReference type="SAM" id="Phobius"/>
    </source>
</evidence>
<dbReference type="Proteomes" id="UP000580250">
    <property type="component" value="Unassembled WGS sequence"/>
</dbReference>
<reference evidence="2 3" key="1">
    <citation type="submission" date="2020-08" db="EMBL/GenBank/DDBJ databases">
        <authorList>
            <person name="Koutsovoulos G."/>
            <person name="Danchin GJ E."/>
        </authorList>
    </citation>
    <scope>NUCLEOTIDE SEQUENCE [LARGE SCALE GENOMIC DNA]</scope>
</reference>
<evidence type="ECO:0000313" key="2">
    <source>
        <dbReference type="EMBL" id="CAD2134369.1"/>
    </source>
</evidence>
<dbReference type="AlphaFoldDB" id="A0A6V7TVH5"/>
<name>A0A6V7TVH5_MELEN</name>
<feature type="transmembrane region" description="Helical" evidence="1">
    <location>
        <begin position="52"/>
        <end position="77"/>
    </location>
</feature>
<proteinExistence type="predicted"/>
<evidence type="ECO:0000313" key="3">
    <source>
        <dbReference type="Proteomes" id="UP000580250"/>
    </source>
</evidence>
<dbReference type="EMBL" id="CAJEWN010000015">
    <property type="protein sequence ID" value="CAD2134369.1"/>
    <property type="molecule type" value="Genomic_DNA"/>
</dbReference>
<comment type="caution">
    <text evidence="2">The sequence shown here is derived from an EMBL/GenBank/DDBJ whole genome shotgun (WGS) entry which is preliminary data.</text>
</comment>